<evidence type="ECO:0000313" key="3">
    <source>
        <dbReference type="Proteomes" id="UP000076738"/>
    </source>
</evidence>
<name>A0A167LA90_CALVF</name>
<dbReference type="Pfam" id="PF01636">
    <property type="entry name" value="APH"/>
    <property type="match status" value="1"/>
</dbReference>
<evidence type="ECO:0000259" key="1">
    <source>
        <dbReference type="Pfam" id="PF01636"/>
    </source>
</evidence>
<accession>A0A167LA90</accession>
<reference evidence="2 3" key="1">
    <citation type="journal article" date="2016" name="Mol. Biol. Evol.">
        <title>Comparative Genomics of Early-Diverging Mushroom-Forming Fungi Provides Insights into the Origins of Lignocellulose Decay Capabilities.</title>
        <authorList>
            <person name="Nagy L.G."/>
            <person name="Riley R."/>
            <person name="Tritt A."/>
            <person name="Adam C."/>
            <person name="Daum C."/>
            <person name="Floudas D."/>
            <person name="Sun H."/>
            <person name="Yadav J.S."/>
            <person name="Pangilinan J."/>
            <person name="Larsson K.H."/>
            <person name="Matsuura K."/>
            <person name="Barry K."/>
            <person name="Labutti K."/>
            <person name="Kuo R."/>
            <person name="Ohm R.A."/>
            <person name="Bhattacharya S.S."/>
            <person name="Shirouzu T."/>
            <person name="Yoshinaga Y."/>
            <person name="Martin F.M."/>
            <person name="Grigoriev I.V."/>
            <person name="Hibbett D.S."/>
        </authorList>
    </citation>
    <scope>NUCLEOTIDE SEQUENCE [LARGE SCALE GENOMIC DNA]</scope>
    <source>
        <strain evidence="2 3">TUFC12733</strain>
    </source>
</reference>
<dbReference type="PANTHER" id="PTHR21310:SF15">
    <property type="entry name" value="AMINOGLYCOSIDE PHOSPHOTRANSFERASE DOMAIN-CONTAINING PROTEIN"/>
    <property type="match status" value="1"/>
</dbReference>
<evidence type="ECO:0000313" key="2">
    <source>
        <dbReference type="EMBL" id="KZO95483.1"/>
    </source>
</evidence>
<dbReference type="InterPro" id="IPR051678">
    <property type="entry name" value="AGP_Transferase"/>
</dbReference>
<dbReference type="PANTHER" id="PTHR21310">
    <property type="entry name" value="AMINOGLYCOSIDE PHOSPHOTRANSFERASE-RELATED-RELATED"/>
    <property type="match status" value="1"/>
</dbReference>
<keyword evidence="3" id="KW-1185">Reference proteome</keyword>
<gene>
    <name evidence="2" type="ORF">CALVIDRAFT_538246</name>
</gene>
<dbReference type="OrthoDB" id="5404599at2759"/>
<dbReference type="InterPro" id="IPR002575">
    <property type="entry name" value="Aminoglycoside_PTrfase"/>
</dbReference>
<keyword evidence="2" id="KW-0808">Transferase</keyword>
<sequence>MTTSSAMFRLMPSAPWPDVPFLGRIWLAIPRRIRLVMYRFIWWTMDKIYPHRLITTRVRRILPGVYLKHGTIRASEPYAMALLRRYTKLQSSIALDYIACESPSGKNIEERDTIAYLLMTAVPGKRLMDVEDTLTPDQITAIGLELRQYLTDMHMIPNPYKYGLCSPAGGGLDAPLFTSEKYDIPPFDDTRSFHQWLRDCMGRHWPVMQPRVQPIFSKYDDQQPVFSHGDLSADNIMVHNGRLSGLIDWETAGWMPPYWDYVCARWDYSPACKTIVRLAIPEHEDREKYEMMVSAGVSRDHDPAIFDSFETTDLI</sequence>
<feature type="domain" description="Aminoglycoside phosphotransferase" evidence="1">
    <location>
        <begin position="109"/>
        <end position="268"/>
    </location>
</feature>
<organism evidence="2 3">
    <name type="scientific">Calocera viscosa (strain TUFC12733)</name>
    <dbReference type="NCBI Taxonomy" id="1330018"/>
    <lineage>
        <taxon>Eukaryota</taxon>
        <taxon>Fungi</taxon>
        <taxon>Dikarya</taxon>
        <taxon>Basidiomycota</taxon>
        <taxon>Agaricomycotina</taxon>
        <taxon>Dacrymycetes</taxon>
        <taxon>Dacrymycetales</taxon>
        <taxon>Dacrymycetaceae</taxon>
        <taxon>Calocera</taxon>
    </lineage>
</organism>
<protein>
    <submittedName>
        <fullName evidence="2">Kinase-like protein</fullName>
    </submittedName>
</protein>
<dbReference type="AlphaFoldDB" id="A0A167LA90"/>
<dbReference type="Gene3D" id="3.90.1200.10">
    <property type="match status" value="1"/>
</dbReference>
<proteinExistence type="predicted"/>
<keyword evidence="2" id="KW-0418">Kinase</keyword>
<dbReference type="InterPro" id="IPR011009">
    <property type="entry name" value="Kinase-like_dom_sf"/>
</dbReference>
<dbReference type="SUPFAM" id="SSF56112">
    <property type="entry name" value="Protein kinase-like (PK-like)"/>
    <property type="match status" value="1"/>
</dbReference>
<dbReference type="GO" id="GO:0016301">
    <property type="term" value="F:kinase activity"/>
    <property type="evidence" value="ECO:0007669"/>
    <property type="project" value="UniProtKB-KW"/>
</dbReference>
<dbReference type="Proteomes" id="UP000076738">
    <property type="component" value="Unassembled WGS sequence"/>
</dbReference>
<dbReference type="EMBL" id="KV417289">
    <property type="protein sequence ID" value="KZO95483.1"/>
    <property type="molecule type" value="Genomic_DNA"/>
</dbReference>
<dbReference type="STRING" id="1330018.A0A167LA90"/>